<feature type="transmembrane region" description="Helical" evidence="6">
    <location>
        <begin position="264"/>
        <end position="285"/>
    </location>
</feature>
<sequence>MANKSGLPPSYMNQHLLEKTSYKWIVLLIATVAQTAATFVTYGMGPLATFYQQEYALSQFQTGLIVSAVNIGPIFSMLFFGDLMDKFGERWVVGGGAIILGLNIFFAAFIHHYAFLIVVLTFVGVWYGTAQPGGSSVIIKWFPKKQRGLAMGIRQTGIPIGGALASAFLPIVFYQYHLASALFLQSFVAIIGGIIFLLFYKDMKIERNDKKEERFIEKLHQIRNNKSLYPVFFIGVTMISFQIILVAHLMSYLHQASHIRLGTAGLLLSVCLIGGMIGRIVLAFISDTVFNGNRSKPLQLTILATVFFLLALIFLPSHLSIAGNTVLCFFVGFLGIGWFSLFIVLVSEKASSHFISLTVSFALTLNQLAIVLSPMIFGLFVDFFHGYGVPFLLLTGAILIGGVWLRVSEKKEKIQVLTRM</sequence>
<evidence type="ECO:0000256" key="3">
    <source>
        <dbReference type="ARBA" id="ARBA00022692"/>
    </source>
</evidence>
<gene>
    <name evidence="8" type="ORF">SAMN02745910_03257</name>
</gene>
<keyword evidence="3 6" id="KW-0812">Transmembrane</keyword>
<comment type="caution">
    <text evidence="8">The sequence shown here is derived from an EMBL/GenBank/DDBJ whole genome shotgun (WGS) entry which is preliminary data.</text>
</comment>
<evidence type="ECO:0000256" key="5">
    <source>
        <dbReference type="ARBA" id="ARBA00023136"/>
    </source>
</evidence>
<proteinExistence type="predicted"/>
<feature type="transmembrane region" description="Helical" evidence="6">
    <location>
        <begin position="116"/>
        <end position="138"/>
    </location>
</feature>
<feature type="transmembrane region" description="Helical" evidence="6">
    <location>
        <begin position="228"/>
        <end position="252"/>
    </location>
</feature>
<feature type="transmembrane region" description="Helical" evidence="6">
    <location>
        <begin position="321"/>
        <end position="345"/>
    </location>
</feature>
<dbReference type="Gene3D" id="1.20.1250.20">
    <property type="entry name" value="MFS general substrate transporter like domains"/>
    <property type="match status" value="2"/>
</dbReference>
<dbReference type="EMBL" id="FOXX01000008">
    <property type="protein sequence ID" value="SFQ75795.1"/>
    <property type="molecule type" value="Genomic_DNA"/>
</dbReference>
<keyword evidence="9" id="KW-1185">Reference proteome</keyword>
<accession>A0A1I6B4E2</accession>
<evidence type="ECO:0000256" key="1">
    <source>
        <dbReference type="ARBA" id="ARBA00004651"/>
    </source>
</evidence>
<feature type="transmembrane region" description="Helical" evidence="6">
    <location>
        <begin position="158"/>
        <end position="176"/>
    </location>
</feature>
<comment type="subcellular location">
    <subcellularLocation>
        <location evidence="1">Cell membrane</location>
        <topology evidence="1">Multi-pass membrane protein</topology>
    </subcellularLocation>
</comment>
<evidence type="ECO:0000256" key="6">
    <source>
        <dbReference type="SAM" id="Phobius"/>
    </source>
</evidence>
<evidence type="ECO:0000259" key="7">
    <source>
        <dbReference type="PROSITE" id="PS50850"/>
    </source>
</evidence>
<evidence type="ECO:0000313" key="8">
    <source>
        <dbReference type="EMBL" id="SFQ75795.1"/>
    </source>
</evidence>
<feature type="transmembrane region" description="Helical" evidence="6">
    <location>
        <begin position="357"/>
        <end position="381"/>
    </location>
</feature>
<organism evidence="8 9">
    <name type="scientific">Priestia endophytica DSM 13796</name>
    <dbReference type="NCBI Taxonomy" id="1121089"/>
    <lineage>
        <taxon>Bacteria</taxon>
        <taxon>Bacillati</taxon>
        <taxon>Bacillota</taxon>
        <taxon>Bacilli</taxon>
        <taxon>Bacillales</taxon>
        <taxon>Bacillaceae</taxon>
        <taxon>Priestia</taxon>
    </lineage>
</organism>
<evidence type="ECO:0000256" key="4">
    <source>
        <dbReference type="ARBA" id="ARBA00022989"/>
    </source>
</evidence>
<keyword evidence="4 6" id="KW-1133">Transmembrane helix</keyword>
<dbReference type="Proteomes" id="UP000182762">
    <property type="component" value="Unassembled WGS sequence"/>
</dbReference>
<dbReference type="InterPro" id="IPR036259">
    <property type="entry name" value="MFS_trans_sf"/>
</dbReference>
<dbReference type="PANTHER" id="PTHR23527:SF1">
    <property type="entry name" value="BLL3282 PROTEIN"/>
    <property type="match status" value="1"/>
</dbReference>
<feature type="transmembrane region" description="Helical" evidence="6">
    <location>
        <begin position="21"/>
        <end position="44"/>
    </location>
</feature>
<keyword evidence="5 6" id="KW-0472">Membrane</keyword>
<feature type="transmembrane region" description="Helical" evidence="6">
    <location>
        <begin position="387"/>
        <end position="405"/>
    </location>
</feature>
<feature type="transmembrane region" description="Helical" evidence="6">
    <location>
        <begin position="182"/>
        <end position="200"/>
    </location>
</feature>
<evidence type="ECO:0000256" key="2">
    <source>
        <dbReference type="ARBA" id="ARBA00022448"/>
    </source>
</evidence>
<protein>
    <submittedName>
        <fullName evidence="8">Sugar phosphate permease</fullName>
    </submittedName>
</protein>
<dbReference type="GeneID" id="93711869"/>
<feature type="transmembrane region" description="Helical" evidence="6">
    <location>
        <begin position="64"/>
        <end position="84"/>
    </location>
</feature>
<dbReference type="CDD" id="cd17475">
    <property type="entry name" value="MFS_MT3072_like"/>
    <property type="match status" value="1"/>
</dbReference>
<dbReference type="InterPro" id="IPR020846">
    <property type="entry name" value="MFS_dom"/>
</dbReference>
<keyword evidence="2" id="KW-0813">Transport</keyword>
<feature type="transmembrane region" description="Helical" evidence="6">
    <location>
        <begin position="91"/>
        <end position="110"/>
    </location>
</feature>
<dbReference type="InterPro" id="IPR052952">
    <property type="entry name" value="MFS-Transporter"/>
</dbReference>
<dbReference type="PROSITE" id="PS50850">
    <property type="entry name" value="MFS"/>
    <property type="match status" value="1"/>
</dbReference>
<dbReference type="SUPFAM" id="SSF103473">
    <property type="entry name" value="MFS general substrate transporter"/>
    <property type="match status" value="1"/>
</dbReference>
<dbReference type="Pfam" id="PF07690">
    <property type="entry name" value="MFS_1"/>
    <property type="match status" value="1"/>
</dbReference>
<feature type="domain" description="Major facilitator superfamily (MFS) profile" evidence="7">
    <location>
        <begin position="26"/>
        <end position="413"/>
    </location>
</feature>
<name>A0A1I6B4E2_9BACI</name>
<reference evidence="8 9" key="1">
    <citation type="submission" date="2016-10" db="EMBL/GenBank/DDBJ databases">
        <authorList>
            <person name="Varghese N."/>
            <person name="Submissions S."/>
        </authorList>
    </citation>
    <scope>NUCLEOTIDE SEQUENCE [LARGE SCALE GENOMIC DNA]</scope>
    <source>
        <strain evidence="8 9">DSM 13796</strain>
    </source>
</reference>
<dbReference type="PANTHER" id="PTHR23527">
    <property type="entry name" value="BLL3282 PROTEIN"/>
    <property type="match status" value="1"/>
</dbReference>
<evidence type="ECO:0000313" key="9">
    <source>
        <dbReference type="Proteomes" id="UP000182762"/>
    </source>
</evidence>
<dbReference type="InterPro" id="IPR011701">
    <property type="entry name" value="MFS"/>
</dbReference>
<dbReference type="RefSeq" id="WP_235606191.1">
    <property type="nucleotide sequence ID" value="NZ_FOXX01000008.1"/>
</dbReference>
<feature type="transmembrane region" description="Helical" evidence="6">
    <location>
        <begin position="297"/>
        <end position="315"/>
    </location>
</feature>